<organism evidence="1 2">
    <name type="scientific">Modicella reniformis</name>
    <dbReference type="NCBI Taxonomy" id="1440133"/>
    <lineage>
        <taxon>Eukaryota</taxon>
        <taxon>Fungi</taxon>
        <taxon>Fungi incertae sedis</taxon>
        <taxon>Mucoromycota</taxon>
        <taxon>Mortierellomycotina</taxon>
        <taxon>Mortierellomycetes</taxon>
        <taxon>Mortierellales</taxon>
        <taxon>Mortierellaceae</taxon>
        <taxon>Modicella</taxon>
    </lineage>
</organism>
<dbReference type="OrthoDB" id="10248838at2759"/>
<protein>
    <submittedName>
        <fullName evidence="1">Uncharacterized protein</fullName>
    </submittedName>
</protein>
<sequence length="161" mass="17529">MATDVKQTIVSDCHSIEMAATTLVALPHFAAQGVNHSSEHRPQSNGKRTGSGLEWFDCHSRVCGHFADRYLALFPQQPCDFRIPLSNVGGEGAQAIDELDKALVDLLALSLRGLESALQEKMRNLQVGLVVQVPAMSVQNIKFCQQALNLEVVDQLTLGGF</sequence>
<proteinExistence type="predicted"/>
<keyword evidence="2" id="KW-1185">Reference proteome</keyword>
<dbReference type="AlphaFoldDB" id="A0A9P6IXT8"/>
<evidence type="ECO:0000313" key="2">
    <source>
        <dbReference type="Proteomes" id="UP000749646"/>
    </source>
</evidence>
<gene>
    <name evidence="1" type="ORF">BGZ65_005141</name>
</gene>
<accession>A0A9P6IXT8</accession>
<reference evidence="1" key="1">
    <citation type="journal article" date="2020" name="Fungal Divers.">
        <title>Resolving the Mortierellaceae phylogeny through synthesis of multi-gene phylogenetics and phylogenomics.</title>
        <authorList>
            <person name="Vandepol N."/>
            <person name="Liber J."/>
            <person name="Desiro A."/>
            <person name="Na H."/>
            <person name="Kennedy M."/>
            <person name="Barry K."/>
            <person name="Grigoriev I.V."/>
            <person name="Miller A.N."/>
            <person name="O'Donnell K."/>
            <person name="Stajich J.E."/>
            <person name="Bonito G."/>
        </authorList>
    </citation>
    <scope>NUCLEOTIDE SEQUENCE</scope>
    <source>
        <strain evidence="1">MES-2147</strain>
    </source>
</reference>
<dbReference type="Proteomes" id="UP000749646">
    <property type="component" value="Unassembled WGS sequence"/>
</dbReference>
<comment type="caution">
    <text evidence="1">The sequence shown here is derived from an EMBL/GenBank/DDBJ whole genome shotgun (WGS) entry which is preliminary data.</text>
</comment>
<name>A0A9P6IXT8_9FUNG</name>
<evidence type="ECO:0000313" key="1">
    <source>
        <dbReference type="EMBL" id="KAF9952649.1"/>
    </source>
</evidence>
<feature type="non-terminal residue" evidence="1">
    <location>
        <position position="161"/>
    </location>
</feature>
<dbReference type="EMBL" id="JAAAHW010006970">
    <property type="protein sequence ID" value="KAF9952649.1"/>
    <property type="molecule type" value="Genomic_DNA"/>
</dbReference>